<accession>A0ABY8CC25</accession>
<evidence type="ECO:0000313" key="2">
    <source>
        <dbReference type="Proteomes" id="UP001222275"/>
    </source>
</evidence>
<gene>
    <name evidence="1" type="ORF">NR989_10040</name>
</gene>
<name>A0ABY8CC25_9GAMM</name>
<keyword evidence="2" id="KW-1185">Reference proteome</keyword>
<dbReference type="RefSeq" id="WP_275594604.1">
    <property type="nucleotide sequence ID" value="NZ_CP102381.1"/>
</dbReference>
<evidence type="ECO:0000313" key="1">
    <source>
        <dbReference type="EMBL" id="WEJ62347.1"/>
    </source>
</evidence>
<reference evidence="1 2" key="1">
    <citation type="submission" date="2022-06" db="EMBL/GenBank/DDBJ databases">
        <title>Thiomicrohabdus sp. nov, an obligately chemolithoautotrophic, sulfur-oxidizing bacterium isolated from beach of Guanyin Mountain. Amoy.</title>
        <authorList>
            <person name="Zhu H."/>
        </authorList>
    </citation>
    <scope>NUCLEOTIDE SEQUENCE [LARGE SCALE GENOMIC DNA]</scope>
    <source>
        <strain evidence="1 2">XGS-01</strain>
    </source>
</reference>
<sequence length="403" mass="45972">MKSPVLLTATDRKQQQLAKHCFWDEFEQLLYIDARKLFPAEGVVSIISWDNMMMNALPIPNYPTYFKIMAWSNHQYFSDWRKQIPQWVQDSCALFPSHQMTLLHYAGKYPQVLELLDHAPMLAWRLITSKLAESEIVALLSGKRSQIAATVGWPGSAETIKFLTNLRLRWVSPEITAQVETCLLDEQRLTALQSLPRINSMALSLAARFPELIGSKLHHALAQLPCRPMQCQSMIAQLEDAYRAAEFLELASEAVNKIGNCRYLVEVAELYQAWLLLIIEKVSPDKVKLHTATKAHLKQRLTIEPRALHGLEDWIALSQVQGHIWLTDFNSAQQGEAILVAWQDDEGIWGALTYSHLPELPEKVNQVMEMHSVLRVRGLDNVLPGAKQLSTLHLWQASQLRQE</sequence>
<dbReference type="EMBL" id="CP102381">
    <property type="protein sequence ID" value="WEJ62347.1"/>
    <property type="molecule type" value="Genomic_DNA"/>
</dbReference>
<organism evidence="1 2">
    <name type="scientific">Thiomicrorhabdus lithotrophica</name>
    <dbReference type="NCBI Taxonomy" id="2949997"/>
    <lineage>
        <taxon>Bacteria</taxon>
        <taxon>Pseudomonadati</taxon>
        <taxon>Pseudomonadota</taxon>
        <taxon>Gammaproteobacteria</taxon>
        <taxon>Thiotrichales</taxon>
        <taxon>Piscirickettsiaceae</taxon>
        <taxon>Thiomicrorhabdus</taxon>
    </lineage>
</organism>
<evidence type="ECO:0008006" key="3">
    <source>
        <dbReference type="Google" id="ProtNLM"/>
    </source>
</evidence>
<proteinExistence type="predicted"/>
<protein>
    <recommendedName>
        <fullName evidence="3">PcfJ-like protein</fullName>
    </recommendedName>
</protein>
<dbReference type="Proteomes" id="UP001222275">
    <property type="component" value="Chromosome"/>
</dbReference>